<dbReference type="Gene3D" id="3.30.470.20">
    <property type="entry name" value="ATP-grasp fold, B domain"/>
    <property type="match status" value="1"/>
</dbReference>
<dbReference type="InterPro" id="IPR008279">
    <property type="entry name" value="PEP-util_enz_mobile_dom"/>
</dbReference>
<dbReference type="GO" id="GO:0016301">
    <property type="term" value="F:kinase activity"/>
    <property type="evidence" value="ECO:0007669"/>
    <property type="project" value="UniProtKB-KW"/>
</dbReference>
<dbReference type="KEGG" id="many:MANY_41940"/>
<evidence type="ECO:0000259" key="2">
    <source>
        <dbReference type="Pfam" id="PF01326"/>
    </source>
</evidence>
<keyword evidence="3" id="KW-0418">Kinase</keyword>
<dbReference type="InterPro" id="IPR013815">
    <property type="entry name" value="ATP_grasp_subdomain_1"/>
</dbReference>
<dbReference type="Pfam" id="PF00391">
    <property type="entry name" value="PEP-utilizers"/>
    <property type="match status" value="1"/>
</dbReference>
<keyword evidence="3" id="KW-0670">Pyruvate</keyword>
<evidence type="ECO:0000259" key="1">
    <source>
        <dbReference type="Pfam" id="PF00391"/>
    </source>
</evidence>
<dbReference type="Proteomes" id="UP000467249">
    <property type="component" value="Chromosome"/>
</dbReference>
<dbReference type="PANTHER" id="PTHR22931">
    <property type="entry name" value="PHOSPHOENOLPYRUVATE DIKINASE-RELATED"/>
    <property type="match status" value="1"/>
</dbReference>
<name>A0A6N4WFA6_9MYCO</name>
<dbReference type="RefSeq" id="WP_163805947.1">
    <property type="nucleotide sequence ID" value="NZ_AP022620.1"/>
</dbReference>
<dbReference type="Pfam" id="PF01326">
    <property type="entry name" value="PPDK_N"/>
    <property type="match status" value="2"/>
</dbReference>
<proteinExistence type="predicted"/>
<evidence type="ECO:0000313" key="3">
    <source>
        <dbReference type="EMBL" id="BBZ78857.1"/>
    </source>
</evidence>
<dbReference type="GO" id="GO:0050242">
    <property type="term" value="F:pyruvate, phosphate dikinase activity"/>
    <property type="evidence" value="ECO:0007669"/>
    <property type="project" value="InterPro"/>
</dbReference>
<accession>A0A6N4WFA6</accession>
<dbReference type="InterPro" id="IPR002192">
    <property type="entry name" value="PPDK_AMP/ATP-bd"/>
</dbReference>
<keyword evidence="3" id="KW-0808">Transferase</keyword>
<organism evidence="3 4">
    <name type="scientific">Mycolicibacterium anyangense</name>
    <dbReference type="NCBI Taxonomy" id="1431246"/>
    <lineage>
        <taxon>Bacteria</taxon>
        <taxon>Bacillati</taxon>
        <taxon>Actinomycetota</taxon>
        <taxon>Actinomycetes</taxon>
        <taxon>Mycobacteriales</taxon>
        <taxon>Mycobacteriaceae</taxon>
        <taxon>Mycolicibacterium</taxon>
    </lineage>
</organism>
<feature type="domain" description="PEP-utilising enzyme mobile" evidence="1">
    <location>
        <begin position="379"/>
        <end position="447"/>
    </location>
</feature>
<dbReference type="InterPro" id="IPR010121">
    <property type="entry name" value="Pyruvate_phosphate_dikinase"/>
</dbReference>
<dbReference type="EMBL" id="AP022620">
    <property type="protein sequence ID" value="BBZ78857.1"/>
    <property type="molecule type" value="Genomic_DNA"/>
</dbReference>
<reference evidence="3 4" key="1">
    <citation type="journal article" date="2019" name="Emerg. Microbes Infect.">
        <title>Comprehensive subspecies identification of 175 nontuberculous mycobacteria species based on 7547 genomic profiles.</title>
        <authorList>
            <person name="Matsumoto Y."/>
            <person name="Kinjo T."/>
            <person name="Motooka D."/>
            <person name="Nabeya D."/>
            <person name="Jung N."/>
            <person name="Uechi K."/>
            <person name="Horii T."/>
            <person name="Iida T."/>
            <person name="Fujita J."/>
            <person name="Nakamura S."/>
        </authorList>
    </citation>
    <scope>NUCLEOTIDE SEQUENCE [LARGE SCALE GENOMIC DNA]</scope>
    <source>
        <strain evidence="3 4">JCM 30275</strain>
    </source>
</reference>
<feature type="domain" description="Pyruvate phosphate dikinase AMP/ATP-binding" evidence="2">
    <location>
        <begin position="23"/>
        <end position="60"/>
    </location>
</feature>
<protein>
    <submittedName>
        <fullName evidence="3">Pyruvate, phosphate dikinase</fullName>
    </submittedName>
</protein>
<dbReference type="AlphaFoldDB" id="A0A6N4WFA6"/>
<dbReference type="GO" id="GO:0005524">
    <property type="term" value="F:ATP binding"/>
    <property type="evidence" value="ECO:0007669"/>
    <property type="project" value="InterPro"/>
</dbReference>
<sequence length="502" mass="53505">MSALAETTNRVHALRGSGQLTREQAGGKAWSIQHMMSLGIPVPPAFVITTDVCRQYYENDRELPGGLLDEIASAMAILEKHTGRRFGSVEQPLLVSVRSGAAHSMPGMMDTILNLGINAAIERVLADETSDAAYASDTRRRFEEQFAKVVGAPAPESPWLQLELAVRAVLDSWNSKRAQSYRRARGLTEQGGTAVTVQAMVFGNLDDASGTGVLFTRDPLSGRPEPYGEWLPRGQGEDVVSGRHDARHLDDLRDVLPEVHRDLLAAAAVLERHGRDVQDIEFTVQSGRLWLLQSRAAKRSPQAALRFAVQLEREQLITRSDALDRLTLDQVRALLRPSLDPSHAGSAVAAGKPACPGIATGVVVTDSDEAEALADDGRPVVLARQTTDPDDVAAMSVSVAVLTEIGGSTSHAAVVCREMAVPCVVGCGPDSVTALAGEVVTVDADTGTVYLGELPVQPSLAADDDDLATFEGWLRDSIGSADTAGGLVALMEQRAAEQGDRS</sequence>
<dbReference type="SUPFAM" id="SSF52009">
    <property type="entry name" value="Phosphohistidine domain"/>
    <property type="match status" value="1"/>
</dbReference>
<dbReference type="InterPro" id="IPR036637">
    <property type="entry name" value="Phosphohistidine_dom_sf"/>
</dbReference>
<dbReference type="Gene3D" id="1.10.189.10">
    <property type="entry name" value="Pyruvate Phosphate Dikinase, domain 2"/>
    <property type="match status" value="1"/>
</dbReference>
<feature type="domain" description="Pyruvate phosphate dikinase AMP/ATP-binding" evidence="2">
    <location>
        <begin position="62"/>
        <end position="244"/>
    </location>
</feature>
<keyword evidence="4" id="KW-1185">Reference proteome</keyword>
<dbReference type="Gene3D" id="3.50.30.10">
    <property type="entry name" value="Phosphohistidine domain"/>
    <property type="match status" value="1"/>
</dbReference>
<gene>
    <name evidence="3" type="primary">ppdK</name>
    <name evidence="3" type="ORF">MANY_41940</name>
</gene>
<dbReference type="SUPFAM" id="SSF56059">
    <property type="entry name" value="Glutathione synthetase ATP-binding domain-like"/>
    <property type="match status" value="1"/>
</dbReference>
<dbReference type="NCBIfam" id="NF004531">
    <property type="entry name" value="PRK05878.1"/>
    <property type="match status" value="1"/>
</dbReference>
<evidence type="ECO:0000313" key="4">
    <source>
        <dbReference type="Proteomes" id="UP000467249"/>
    </source>
</evidence>
<dbReference type="PANTHER" id="PTHR22931:SF9">
    <property type="entry name" value="PYRUVATE, PHOSPHATE DIKINASE 1, CHLOROPLASTIC"/>
    <property type="match status" value="1"/>
</dbReference>
<dbReference type="Gene3D" id="3.30.1490.20">
    <property type="entry name" value="ATP-grasp fold, A domain"/>
    <property type="match status" value="1"/>
</dbReference>